<evidence type="ECO:0000256" key="3">
    <source>
        <dbReference type="ARBA" id="ARBA00022679"/>
    </source>
</evidence>
<keyword evidence="5" id="KW-0443">Lipid metabolism</keyword>
<dbReference type="Pfam" id="PF02353">
    <property type="entry name" value="CMAS"/>
    <property type="match status" value="1"/>
</dbReference>
<dbReference type="InterPro" id="IPR029063">
    <property type="entry name" value="SAM-dependent_MTases_sf"/>
</dbReference>
<dbReference type="InterPro" id="IPR003333">
    <property type="entry name" value="CMAS"/>
</dbReference>
<evidence type="ECO:0000313" key="7">
    <source>
        <dbReference type="EMBL" id="MQY43243.1"/>
    </source>
</evidence>
<keyword evidence="4" id="KW-0949">S-adenosyl-L-methionine</keyword>
<keyword evidence="2 7" id="KW-0489">Methyltransferase</keyword>
<sequence length="393" mass="44207">MRPLLSLFKSTPDNALKKQFFAVCDRLQDGQLHLRTPDGQNHHFGTKGPEAEMQINDWSAVTAMAAHGQVGLGEAYVAGLWDTPSIETLMTVAMKNRDQLQGFDHGNAFSRMKFRFVDTLMRANSRRGSRKNIRAHYDVGNEFYQLWLDPGMTYSSGIFTPGCSDLDAAQRRKNSRVLSRLGAGEQVLEIGCGWGGFAEHAAEEGRHVTGVTVSRSQHSFADSRLDGRADIQLRDYRDLYGTYHNIVSIEMIEAVGERYWPSYFATLKRSLAEGGRAVLQAITVPDDFFARYRRSSDFIRQYVFPGGMLLSDAVIADQAAKAGLKVRDSFAFGQDYARTCRIWSERFSAQRPRIEALGYDQPFLRNWQYYLDICAASFAVGHTNVVQVELAHA</sequence>
<dbReference type="Gene3D" id="3.40.50.150">
    <property type="entry name" value="Vaccinia Virus protein VP39"/>
    <property type="match status" value="1"/>
</dbReference>
<dbReference type="EMBL" id="WIXK01000005">
    <property type="protein sequence ID" value="MQY43243.1"/>
    <property type="molecule type" value="Genomic_DNA"/>
</dbReference>
<dbReference type="PIRSF" id="PIRSF003085">
    <property type="entry name" value="CMAS"/>
    <property type="match status" value="1"/>
</dbReference>
<proteinExistence type="inferred from homology"/>
<gene>
    <name evidence="7" type="ORF">GG681_11380</name>
</gene>
<organism evidence="7 8">
    <name type="scientific">Tritonibacter aquimaris</name>
    <dbReference type="NCBI Taxonomy" id="2663379"/>
    <lineage>
        <taxon>Bacteria</taxon>
        <taxon>Pseudomonadati</taxon>
        <taxon>Pseudomonadota</taxon>
        <taxon>Alphaproteobacteria</taxon>
        <taxon>Rhodobacterales</taxon>
        <taxon>Paracoccaceae</taxon>
        <taxon>Tritonibacter</taxon>
    </lineage>
</organism>
<evidence type="ECO:0000256" key="4">
    <source>
        <dbReference type="ARBA" id="ARBA00022691"/>
    </source>
</evidence>
<dbReference type="GO" id="GO:0008610">
    <property type="term" value="P:lipid biosynthetic process"/>
    <property type="evidence" value="ECO:0007669"/>
    <property type="project" value="InterPro"/>
</dbReference>
<dbReference type="AlphaFoldDB" id="A0A844AQQ1"/>
<accession>A0A844AQQ1</accession>
<dbReference type="SUPFAM" id="SSF53335">
    <property type="entry name" value="S-adenosyl-L-methionine-dependent methyltransferases"/>
    <property type="match status" value="1"/>
</dbReference>
<evidence type="ECO:0000313" key="8">
    <source>
        <dbReference type="Proteomes" id="UP000436694"/>
    </source>
</evidence>
<name>A0A844AQQ1_9RHOB</name>
<dbReference type="PANTHER" id="PTHR43667:SF2">
    <property type="entry name" value="FATTY ACID C-METHYL TRANSFERASE"/>
    <property type="match status" value="1"/>
</dbReference>
<keyword evidence="3 7" id="KW-0808">Transferase</keyword>
<dbReference type="GO" id="GO:0032259">
    <property type="term" value="P:methylation"/>
    <property type="evidence" value="ECO:0007669"/>
    <property type="project" value="UniProtKB-KW"/>
</dbReference>
<dbReference type="InterPro" id="IPR050723">
    <property type="entry name" value="CFA/CMAS"/>
</dbReference>
<comment type="similarity">
    <text evidence="1">Belongs to the CFA/CMAS family.</text>
</comment>
<evidence type="ECO:0000256" key="6">
    <source>
        <dbReference type="PIRSR" id="PIRSR003085-1"/>
    </source>
</evidence>
<protein>
    <submittedName>
        <fullName evidence="7">Methyltransferase domain-containing protein</fullName>
    </submittedName>
</protein>
<keyword evidence="8" id="KW-1185">Reference proteome</keyword>
<feature type="active site" evidence="6">
    <location>
        <position position="374"/>
    </location>
</feature>
<evidence type="ECO:0000256" key="2">
    <source>
        <dbReference type="ARBA" id="ARBA00022603"/>
    </source>
</evidence>
<dbReference type="Proteomes" id="UP000436694">
    <property type="component" value="Unassembled WGS sequence"/>
</dbReference>
<evidence type="ECO:0000256" key="1">
    <source>
        <dbReference type="ARBA" id="ARBA00010815"/>
    </source>
</evidence>
<dbReference type="PANTHER" id="PTHR43667">
    <property type="entry name" value="CYCLOPROPANE-FATTY-ACYL-PHOSPHOLIPID SYNTHASE"/>
    <property type="match status" value="1"/>
</dbReference>
<dbReference type="CDD" id="cd02440">
    <property type="entry name" value="AdoMet_MTases"/>
    <property type="match status" value="1"/>
</dbReference>
<comment type="caution">
    <text evidence="7">The sequence shown here is derived from an EMBL/GenBank/DDBJ whole genome shotgun (WGS) entry which is preliminary data.</text>
</comment>
<evidence type="ECO:0000256" key="5">
    <source>
        <dbReference type="ARBA" id="ARBA00023098"/>
    </source>
</evidence>
<dbReference type="GO" id="GO:0008168">
    <property type="term" value="F:methyltransferase activity"/>
    <property type="evidence" value="ECO:0007669"/>
    <property type="project" value="UniProtKB-KW"/>
</dbReference>
<reference evidence="7 8" key="1">
    <citation type="submission" date="2019-10" db="EMBL/GenBank/DDBJ databases">
        <title>Epibacterium sp. nov., isolated from seawater.</title>
        <authorList>
            <person name="Zhang X."/>
            <person name="Li N."/>
        </authorList>
    </citation>
    <scope>NUCLEOTIDE SEQUENCE [LARGE SCALE GENOMIC DNA]</scope>
    <source>
        <strain evidence="7 8">SM1969</strain>
    </source>
</reference>